<dbReference type="OrthoDB" id="2195155at2"/>
<evidence type="ECO:0000256" key="2">
    <source>
        <dbReference type="SAM" id="Phobius"/>
    </source>
</evidence>
<dbReference type="KEGG" id="pbv:AR543_04595"/>
<name>A0A172ZCJ2_9BACL</name>
<dbReference type="PIRSF" id="PIRSF026631">
    <property type="entry name" value="UCP026631"/>
    <property type="match status" value="1"/>
</dbReference>
<feature type="transmembrane region" description="Helical" evidence="2">
    <location>
        <begin position="12"/>
        <end position="33"/>
    </location>
</feature>
<keyword evidence="2" id="KW-0812">Transmembrane</keyword>
<feature type="transmembrane region" description="Helical" evidence="2">
    <location>
        <begin position="45"/>
        <end position="64"/>
    </location>
</feature>
<keyword evidence="2" id="KW-1133">Transmembrane helix</keyword>
<dbReference type="InterPro" id="IPR014529">
    <property type="entry name" value="UCP026631"/>
</dbReference>
<feature type="transmembrane region" description="Helical" evidence="2">
    <location>
        <begin position="250"/>
        <end position="273"/>
    </location>
</feature>
<feature type="domain" description="YdbS-like PH" evidence="3">
    <location>
        <begin position="67"/>
        <end position="145"/>
    </location>
</feature>
<keyword evidence="2" id="KW-0472">Membrane</keyword>
<dbReference type="AlphaFoldDB" id="A0A172ZCJ2"/>
<dbReference type="Pfam" id="PF03703">
    <property type="entry name" value="bPH_2"/>
    <property type="match status" value="2"/>
</dbReference>
<evidence type="ECO:0000259" key="3">
    <source>
        <dbReference type="Pfam" id="PF03703"/>
    </source>
</evidence>
<dbReference type="RefSeq" id="WP_060532229.1">
    <property type="nucleotide sequence ID" value="NZ_CP013023.1"/>
</dbReference>
<feature type="transmembrane region" description="Helical" evidence="2">
    <location>
        <begin position="422"/>
        <end position="441"/>
    </location>
</feature>
<dbReference type="InterPro" id="IPR005182">
    <property type="entry name" value="YdbS-like_PH"/>
</dbReference>
<evidence type="ECO:0000313" key="4">
    <source>
        <dbReference type="EMBL" id="ANF95364.1"/>
    </source>
</evidence>
<proteinExistence type="predicted"/>
<organism evidence="4 5">
    <name type="scientific">Paenibacillus bovis</name>
    <dbReference type="NCBI Taxonomy" id="1616788"/>
    <lineage>
        <taxon>Bacteria</taxon>
        <taxon>Bacillati</taxon>
        <taxon>Bacillota</taxon>
        <taxon>Bacilli</taxon>
        <taxon>Bacillales</taxon>
        <taxon>Paenibacillaceae</taxon>
        <taxon>Paenibacillus</taxon>
    </lineage>
</organism>
<gene>
    <name evidence="4" type="ORF">AR543_04595</name>
</gene>
<dbReference type="STRING" id="1616788.AR543_04595"/>
<feature type="domain" description="YdbS-like PH" evidence="3">
    <location>
        <begin position="324"/>
        <end position="402"/>
    </location>
</feature>
<evidence type="ECO:0000313" key="5">
    <source>
        <dbReference type="Proteomes" id="UP000078148"/>
    </source>
</evidence>
<reference evidence="4 5" key="2">
    <citation type="journal article" date="2016" name="Int. J. Syst. Evol. Microbiol.">
        <title>Paenibacillus bovis sp. nov., isolated from raw yak (Bos grunniens) milk.</title>
        <authorList>
            <person name="Gao C."/>
            <person name="Han J."/>
            <person name="Liu Z."/>
            <person name="Xu X."/>
            <person name="Hang F."/>
            <person name="Wu Z."/>
        </authorList>
    </citation>
    <scope>NUCLEOTIDE SEQUENCE [LARGE SCALE GENOMIC DNA]</scope>
    <source>
        <strain evidence="4 5">BD3526</strain>
    </source>
</reference>
<sequence length="556" mass="61414">MSRQLRRMHPLYIAFAVLRTVKNLAFLLILAAVRILSGDGLSASVYWTIGGFVLLLLLSGLYQIGTWRRFTYHEEEDRFVIQSGLLQRREKAIYYSRIHSVSIDQPLIQRLLGVVQLKIETPGGSSDGDAVLEVLSAAEAERLQQMLEQAAVAVDTEDAFSHHSADTESTNLTTKNQDTNQDAETGDQFASGENHSYPDATRPTAGSIDHSADSIASAGRVGTSAGRTATPAGSSPVAAQLLYKLTTPQLLRAALTELNLGLGLAFIAGVYSFAGDILPGGLLNQLMDNAKGYITGIQALLGAVLIGLVFAWLLSLVLFIIKYAGFSVYRSGERLSVRYGLLERRQFVFHPKHVQAVTVKESLIRRWLGFAQIQLHVVSSGKDAKVPVLHPFIRSSEVQMLLDSVVPGFLYRTPAYRSPSRALWAYVWPGLLISSILAAVGTYFLSGYGLLIGGVLAVVLILLDYGRYRRSGAALDGERLIIVNRYVTHSTHCILWKHIEAFSFTGSQLQRRQNLLSLHLYIAAGHTTFQTNRLRRQDADQVSRWYSRTRRTTGHE</sequence>
<dbReference type="Proteomes" id="UP000078148">
    <property type="component" value="Chromosome"/>
</dbReference>
<feature type="transmembrane region" description="Helical" evidence="2">
    <location>
        <begin position="293"/>
        <end position="321"/>
    </location>
</feature>
<dbReference type="EMBL" id="CP013023">
    <property type="protein sequence ID" value="ANF95364.1"/>
    <property type="molecule type" value="Genomic_DNA"/>
</dbReference>
<dbReference type="PANTHER" id="PTHR34473:SF2">
    <property type="entry name" value="UPF0699 TRANSMEMBRANE PROTEIN YDBT"/>
    <property type="match status" value="1"/>
</dbReference>
<evidence type="ECO:0000256" key="1">
    <source>
        <dbReference type="SAM" id="MobiDB-lite"/>
    </source>
</evidence>
<keyword evidence="5" id="KW-1185">Reference proteome</keyword>
<feature type="transmembrane region" description="Helical" evidence="2">
    <location>
        <begin position="447"/>
        <end position="465"/>
    </location>
</feature>
<accession>A0A172ZCJ2</accession>
<feature type="region of interest" description="Disordered" evidence="1">
    <location>
        <begin position="157"/>
        <end position="209"/>
    </location>
</feature>
<reference evidence="5" key="1">
    <citation type="submission" date="2015-10" db="EMBL/GenBank/DDBJ databases">
        <title>Genome of Paenibacillus bovis sp. nov.</title>
        <authorList>
            <person name="Wu Z."/>
            <person name="Gao C."/>
            <person name="Liu Z."/>
            <person name="Zheng H."/>
        </authorList>
    </citation>
    <scope>NUCLEOTIDE SEQUENCE [LARGE SCALE GENOMIC DNA]</scope>
    <source>
        <strain evidence="5">BD3526</strain>
    </source>
</reference>
<protein>
    <recommendedName>
        <fullName evidence="3">YdbS-like PH domain-containing protein</fullName>
    </recommendedName>
</protein>
<feature type="compositionally biased region" description="Polar residues" evidence="1">
    <location>
        <begin position="167"/>
        <end position="183"/>
    </location>
</feature>
<dbReference type="PANTHER" id="PTHR34473">
    <property type="entry name" value="UPF0699 TRANSMEMBRANE PROTEIN YDBS"/>
    <property type="match status" value="1"/>
</dbReference>